<keyword evidence="2 5" id="KW-0378">Hydrolase</keyword>
<evidence type="ECO:0000313" key="5">
    <source>
        <dbReference type="EMBL" id="GLI32984.1"/>
    </source>
</evidence>
<dbReference type="Proteomes" id="UP001144372">
    <property type="component" value="Unassembled WGS sequence"/>
</dbReference>
<name>A0A9W6CUZ2_9BACT</name>
<reference evidence="5" key="1">
    <citation type="submission" date="2022-12" db="EMBL/GenBank/DDBJ databases">
        <title>Reference genome sequencing for broad-spectrum identification of bacterial and archaeal isolates by mass spectrometry.</title>
        <authorList>
            <person name="Sekiguchi Y."/>
            <person name="Tourlousse D.M."/>
        </authorList>
    </citation>
    <scope>NUCLEOTIDE SEQUENCE</scope>
    <source>
        <strain evidence="5">ASRB1</strain>
    </source>
</reference>
<dbReference type="RefSeq" id="WP_281792001.1">
    <property type="nucleotide sequence ID" value="NZ_BSDR01000001.1"/>
</dbReference>
<sequence>MNTPTIEIIRPGPLATIQDRGRLGYQHMGVPVSGAMDLCAMRIGNALVGNDQYEACIEITLGGLEAVFLKKTLFAVTGPNEKATLNDFTIPSWTAMYAAKGDRLILERSATGGRDYLFLEGGVDVPVVLGSKSTYLRGRFGGMNGRPLRKGDILHTGKPGGKIVRNHPWSLIPPYSQQLILRVVLGPQDDCITEEGLNAFTSGIYRLTDRADRMGCALKGPRITHQKGPDIISDGIALGAVQVPGSGQPMILLADRPTTGGYVKIATVISQDISLIAQAAPGAEVRFSPIPLLKAREIYLKKEYALRRFILQGEPL</sequence>
<dbReference type="PANTHER" id="PTHR43309:SF3">
    <property type="entry name" value="5-OXOPROLINASE SUBUNIT C"/>
    <property type="match status" value="1"/>
</dbReference>
<keyword evidence="6" id="KW-1185">Reference proteome</keyword>
<dbReference type="AlphaFoldDB" id="A0A9W6CUZ2"/>
<evidence type="ECO:0000256" key="1">
    <source>
        <dbReference type="ARBA" id="ARBA00022741"/>
    </source>
</evidence>
<evidence type="ECO:0000259" key="4">
    <source>
        <dbReference type="SMART" id="SM00797"/>
    </source>
</evidence>
<dbReference type="SUPFAM" id="SSF50891">
    <property type="entry name" value="Cyclophilin-like"/>
    <property type="match status" value="1"/>
</dbReference>
<dbReference type="PANTHER" id="PTHR43309">
    <property type="entry name" value="5-OXOPROLINASE SUBUNIT C"/>
    <property type="match status" value="1"/>
</dbReference>
<keyword evidence="1" id="KW-0547">Nucleotide-binding</keyword>
<evidence type="ECO:0000256" key="3">
    <source>
        <dbReference type="ARBA" id="ARBA00022840"/>
    </source>
</evidence>
<organism evidence="5 6">
    <name type="scientific">Desulforhabdus amnigena</name>
    <dbReference type="NCBI Taxonomy" id="40218"/>
    <lineage>
        <taxon>Bacteria</taxon>
        <taxon>Pseudomonadati</taxon>
        <taxon>Thermodesulfobacteriota</taxon>
        <taxon>Syntrophobacteria</taxon>
        <taxon>Syntrophobacterales</taxon>
        <taxon>Syntrophobacteraceae</taxon>
        <taxon>Desulforhabdus</taxon>
    </lineage>
</organism>
<proteinExistence type="predicted"/>
<dbReference type="InterPro" id="IPR003778">
    <property type="entry name" value="CT_A_B"/>
</dbReference>
<dbReference type="InterPro" id="IPR029000">
    <property type="entry name" value="Cyclophilin-like_dom_sf"/>
</dbReference>
<dbReference type="NCBIfam" id="TIGR00724">
    <property type="entry name" value="urea_amlyse_rel"/>
    <property type="match status" value="1"/>
</dbReference>
<protein>
    <submittedName>
        <fullName evidence="5">Allophanate hydrolase</fullName>
    </submittedName>
</protein>
<dbReference type="SMART" id="SM00797">
    <property type="entry name" value="AHS2"/>
    <property type="match status" value="1"/>
</dbReference>
<dbReference type="Pfam" id="PF02626">
    <property type="entry name" value="CT_A_B"/>
    <property type="match status" value="1"/>
</dbReference>
<comment type="caution">
    <text evidence="5">The sequence shown here is derived from an EMBL/GenBank/DDBJ whole genome shotgun (WGS) entry which is preliminary data.</text>
</comment>
<dbReference type="EMBL" id="BSDR01000001">
    <property type="protein sequence ID" value="GLI32984.1"/>
    <property type="molecule type" value="Genomic_DNA"/>
</dbReference>
<dbReference type="InterPro" id="IPR052708">
    <property type="entry name" value="PxpC"/>
</dbReference>
<evidence type="ECO:0000256" key="2">
    <source>
        <dbReference type="ARBA" id="ARBA00022801"/>
    </source>
</evidence>
<dbReference type="GO" id="GO:0016787">
    <property type="term" value="F:hydrolase activity"/>
    <property type="evidence" value="ECO:0007669"/>
    <property type="project" value="UniProtKB-KW"/>
</dbReference>
<evidence type="ECO:0000313" key="6">
    <source>
        <dbReference type="Proteomes" id="UP001144372"/>
    </source>
</evidence>
<dbReference type="GO" id="GO:0005524">
    <property type="term" value="F:ATP binding"/>
    <property type="evidence" value="ECO:0007669"/>
    <property type="project" value="UniProtKB-KW"/>
</dbReference>
<gene>
    <name evidence="5" type="ORF">DAMNIGENAA_04170</name>
</gene>
<dbReference type="Gene3D" id="2.40.100.10">
    <property type="entry name" value="Cyclophilin-like"/>
    <property type="match status" value="1"/>
</dbReference>
<keyword evidence="3" id="KW-0067">ATP-binding</keyword>
<accession>A0A9W6CUZ2</accession>
<feature type="domain" description="Carboxyltransferase" evidence="4">
    <location>
        <begin position="27"/>
        <end position="305"/>
    </location>
</feature>